<dbReference type="Gene3D" id="1.25.40.10">
    <property type="entry name" value="Tetratricopeptide repeat domain"/>
    <property type="match status" value="1"/>
</dbReference>
<dbReference type="InterPro" id="IPR043128">
    <property type="entry name" value="Rev_trsase/Diguanyl_cyclase"/>
</dbReference>
<dbReference type="GO" id="GO:0005886">
    <property type="term" value="C:plasma membrane"/>
    <property type="evidence" value="ECO:0007669"/>
    <property type="project" value="TreeGrafter"/>
</dbReference>
<keyword evidence="3" id="KW-1185">Reference proteome</keyword>
<evidence type="ECO:0000313" key="2">
    <source>
        <dbReference type="EMBL" id="RYU09833.1"/>
    </source>
</evidence>
<organism evidence="2 3">
    <name type="scientific">Nocardioides iriomotensis</name>
    <dbReference type="NCBI Taxonomy" id="715784"/>
    <lineage>
        <taxon>Bacteria</taxon>
        <taxon>Bacillati</taxon>
        <taxon>Actinomycetota</taxon>
        <taxon>Actinomycetes</taxon>
        <taxon>Propionibacteriales</taxon>
        <taxon>Nocardioidaceae</taxon>
        <taxon>Nocardioides</taxon>
    </lineage>
</organism>
<feature type="domain" description="GGDEF" evidence="1">
    <location>
        <begin position="386"/>
        <end position="520"/>
    </location>
</feature>
<gene>
    <name evidence="2" type="ORF">ETU37_18480</name>
</gene>
<dbReference type="GO" id="GO:0043709">
    <property type="term" value="P:cell adhesion involved in single-species biofilm formation"/>
    <property type="evidence" value="ECO:0007669"/>
    <property type="project" value="TreeGrafter"/>
</dbReference>
<dbReference type="PROSITE" id="PS50887">
    <property type="entry name" value="GGDEF"/>
    <property type="match status" value="1"/>
</dbReference>
<protein>
    <submittedName>
        <fullName evidence="2">GGDEF domain-containing protein</fullName>
    </submittedName>
</protein>
<dbReference type="InterPro" id="IPR029787">
    <property type="entry name" value="Nucleotide_cyclase"/>
</dbReference>
<dbReference type="InterPro" id="IPR011990">
    <property type="entry name" value="TPR-like_helical_dom_sf"/>
</dbReference>
<dbReference type="OrthoDB" id="23692at2"/>
<dbReference type="Gene3D" id="3.30.70.270">
    <property type="match status" value="1"/>
</dbReference>
<dbReference type="AlphaFoldDB" id="A0A4Q5IVI8"/>
<dbReference type="CDD" id="cd01949">
    <property type="entry name" value="GGDEF"/>
    <property type="match status" value="1"/>
</dbReference>
<dbReference type="InterPro" id="IPR000160">
    <property type="entry name" value="GGDEF_dom"/>
</dbReference>
<evidence type="ECO:0000313" key="3">
    <source>
        <dbReference type="Proteomes" id="UP000291189"/>
    </source>
</evidence>
<dbReference type="SUPFAM" id="SSF48452">
    <property type="entry name" value="TPR-like"/>
    <property type="match status" value="2"/>
</dbReference>
<dbReference type="PANTHER" id="PTHR45138:SF9">
    <property type="entry name" value="DIGUANYLATE CYCLASE DGCM-RELATED"/>
    <property type="match status" value="1"/>
</dbReference>
<dbReference type="RefSeq" id="WP_129988830.1">
    <property type="nucleotide sequence ID" value="NZ_SDPU01000034.1"/>
</dbReference>
<dbReference type="Proteomes" id="UP000291189">
    <property type="component" value="Unassembled WGS sequence"/>
</dbReference>
<dbReference type="SMART" id="SM00267">
    <property type="entry name" value="GGDEF"/>
    <property type="match status" value="1"/>
</dbReference>
<dbReference type="FunFam" id="3.30.70.270:FF:000001">
    <property type="entry name" value="Diguanylate cyclase domain protein"/>
    <property type="match status" value="1"/>
</dbReference>
<dbReference type="EMBL" id="SDPU01000034">
    <property type="protein sequence ID" value="RYU09833.1"/>
    <property type="molecule type" value="Genomic_DNA"/>
</dbReference>
<proteinExistence type="predicted"/>
<accession>A0A4Q5IVI8</accession>
<comment type="caution">
    <text evidence="2">The sequence shown here is derived from an EMBL/GenBank/DDBJ whole genome shotgun (WGS) entry which is preliminary data.</text>
</comment>
<name>A0A4Q5IVI8_9ACTN</name>
<dbReference type="SUPFAM" id="SSF55073">
    <property type="entry name" value="Nucleotide cyclase"/>
    <property type="match status" value="1"/>
</dbReference>
<dbReference type="GO" id="GO:0052621">
    <property type="term" value="F:diguanylate cyclase activity"/>
    <property type="evidence" value="ECO:0007669"/>
    <property type="project" value="TreeGrafter"/>
</dbReference>
<reference evidence="2 3" key="1">
    <citation type="submission" date="2019-01" db="EMBL/GenBank/DDBJ databases">
        <title>Nocardioides guangzhouensis sp. nov., an actinobacterium isolated from soil.</title>
        <authorList>
            <person name="Fu Y."/>
            <person name="Cai Y."/>
            <person name="Lin Z."/>
            <person name="Chen P."/>
        </authorList>
    </citation>
    <scope>NUCLEOTIDE SEQUENCE [LARGE SCALE GENOMIC DNA]</scope>
    <source>
        <strain evidence="2 3">NBRC 105384</strain>
    </source>
</reference>
<dbReference type="GO" id="GO:1902201">
    <property type="term" value="P:negative regulation of bacterial-type flagellum-dependent cell motility"/>
    <property type="evidence" value="ECO:0007669"/>
    <property type="project" value="TreeGrafter"/>
</dbReference>
<dbReference type="NCBIfam" id="TIGR00254">
    <property type="entry name" value="GGDEF"/>
    <property type="match status" value="1"/>
</dbReference>
<dbReference type="PANTHER" id="PTHR45138">
    <property type="entry name" value="REGULATORY COMPONENTS OF SENSORY TRANSDUCTION SYSTEM"/>
    <property type="match status" value="1"/>
</dbReference>
<sequence>MTTQTPTGPEAADLAVRLAEIERLVRYGPHEALDRSRELLATDALSPDDVAYQRLLLAKASAQARIGETADGGRLMREVKAWAEERGESELLAMAHRRLSTLFRRIGDPALMLEHAVAAVELLDADTAVELRGDHLLGLADALGAGGEFDSSLRRYAEAAELANAGDDQYLRNAVLNNLAYTQYEAGLADEAVATAERLLQQLAAAGQPLMSHNADTVARAYMAVGRYDDAAAAVEPLCAVPERGEDCDGLVMALLTLAEAKRLALDLRAANAALDRAVGLIDQYALDGVRSEAMRERAELLAAEGEYQAAYAEFKAFHDADVQLRALERDGRARTLAAVFEATEAQRSRDFFRELSVRDPLTGLHNRRHLDAILAELLDPVGGADVLTVAIVDLDHFKRVNDTFSHAVGDTVLQKVAGLLADVALLDDGGVAARLGGEEFVLVLPGVSGLTAARRADALRRTIGTHPWHRVAAGLSVTTSIGVASFPADGSTTHELLAVADHNLYRAKRAGRDRVVSGG</sequence>
<evidence type="ECO:0000259" key="1">
    <source>
        <dbReference type="PROSITE" id="PS50887"/>
    </source>
</evidence>
<dbReference type="Pfam" id="PF00990">
    <property type="entry name" value="GGDEF"/>
    <property type="match status" value="1"/>
</dbReference>
<dbReference type="InterPro" id="IPR050469">
    <property type="entry name" value="Diguanylate_Cyclase"/>
</dbReference>